<dbReference type="CDD" id="cd18095">
    <property type="entry name" value="SpoU-like_rRNA-MTase"/>
    <property type="match status" value="1"/>
</dbReference>
<dbReference type="SMART" id="SM00967">
    <property type="entry name" value="SpoU_sub_bind"/>
    <property type="match status" value="1"/>
</dbReference>
<dbReference type="Pfam" id="PF00588">
    <property type="entry name" value="SpoU_methylase"/>
    <property type="match status" value="1"/>
</dbReference>
<dbReference type="GO" id="GO:0008173">
    <property type="term" value="F:RNA methyltransferase activity"/>
    <property type="evidence" value="ECO:0007669"/>
    <property type="project" value="InterPro"/>
</dbReference>
<dbReference type="InterPro" id="IPR029064">
    <property type="entry name" value="Ribosomal_eL30-like_sf"/>
</dbReference>
<dbReference type="PANTHER" id="PTHR46429:SF2">
    <property type="entry name" value="TRNA_RRNA METHYLTRANSFERASE"/>
    <property type="match status" value="1"/>
</dbReference>
<dbReference type="GO" id="GO:0003723">
    <property type="term" value="F:RNA binding"/>
    <property type="evidence" value="ECO:0007669"/>
    <property type="project" value="InterPro"/>
</dbReference>
<evidence type="ECO:0000256" key="1">
    <source>
        <dbReference type="ARBA" id="ARBA00022603"/>
    </source>
</evidence>
<evidence type="ECO:0000259" key="3">
    <source>
        <dbReference type="SMART" id="SM00967"/>
    </source>
</evidence>
<dbReference type="AlphaFoldDB" id="A0A369KPH3"/>
<dbReference type="InterPro" id="IPR029026">
    <property type="entry name" value="tRNA_m1G_MTases_N"/>
</dbReference>
<dbReference type="Pfam" id="PF08032">
    <property type="entry name" value="SpoU_sub_bind"/>
    <property type="match status" value="1"/>
</dbReference>
<evidence type="ECO:0000313" key="4">
    <source>
        <dbReference type="EMBL" id="RDB36569.1"/>
    </source>
</evidence>
<dbReference type="GO" id="GO:0005829">
    <property type="term" value="C:cytosol"/>
    <property type="evidence" value="ECO:0007669"/>
    <property type="project" value="TreeGrafter"/>
</dbReference>
<dbReference type="SUPFAM" id="SSF75217">
    <property type="entry name" value="alpha/beta knot"/>
    <property type="match status" value="1"/>
</dbReference>
<sequence length="261" mass="28922">MKKEEKHGANRKIPKPRKKIEMKICGVHACKAVFLKRPQDIIRVYVTEENIKDFNKILKFCAEKKLAYRVLNSQEMEKVSESNHHEGVCFLIKKQPVANVADYLSQTQQNKADCVVALENVQNPHNLGAIIRVCASFGAQAILVSHTDPALSGAAFRIAEGGAEFIKLIATENLEKSVLDFKAKGYTAITTSSHNGKSLFEEKMPAKTLVIFGSESQGISPALFKTGDKTLKIPSTGHVESLNIACATSVILAEYWRNHKR</sequence>
<keyword evidence="1 4" id="KW-0489">Methyltransferase</keyword>
<dbReference type="Gene3D" id="3.40.1280.10">
    <property type="match status" value="1"/>
</dbReference>
<dbReference type="InterPro" id="IPR004441">
    <property type="entry name" value="rRNA_MeTrfase_TrmH"/>
</dbReference>
<dbReference type="EMBL" id="QOVW01000059">
    <property type="protein sequence ID" value="RDB36569.1"/>
    <property type="molecule type" value="Genomic_DNA"/>
</dbReference>
<name>A0A369KPH3_9BACT</name>
<dbReference type="InterPro" id="IPR013123">
    <property type="entry name" value="SpoU_subst-bd"/>
</dbReference>
<dbReference type="Gene3D" id="3.30.1330.30">
    <property type="match status" value="1"/>
</dbReference>
<keyword evidence="5" id="KW-1185">Reference proteome</keyword>
<dbReference type="RefSeq" id="WP_338637088.1">
    <property type="nucleotide sequence ID" value="NZ_CP146516.1"/>
</dbReference>
<protein>
    <submittedName>
        <fullName evidence="4">tRNA/rRNA methyltransferase</fullName>
    </submittedName>
</protein>
<dbReference type="PANTHER" id="PTHR46429">
    <property type="entry name" value="23S RRNA (GUANOSINE-2'-O-)-METHYLTRANSFERASE RLMB"/>
    <property type="match status" value="1"/>
</dbReference>
<keyword evidence="2" id="KW-0808">Transferase</keyword>
<dbReference type="GO" id="GO:0006396">
    <property type="term" value="P:RNA processing"/>
    <property type="evidence" value="ECO:0007669"/>
    <property type="project" value="InterPro"/>
</dbReference>
<evidence type="ECO:0000313" key="5">
    <source>
        <dbReference type="Proteomes" id="UP000253934"/>
    </source>
</evidence>
<gene>
    <name evidence="4" type="ORF">DCC88_04635</name>
</gene>
<dbReference type="InterPro" id="IPR029028">
    <property type="entry name" value="Alpha/beta_knot_MTases"/>
</dbReference>
<comment type="caution">
    <text evidence="4">The sequence shown here is derived from an EMBL/GenBank/DDBJ whole genome shotgun (WGS) entry which is preliminary data.</text>
</comment>
<reference evidence="4" key="1">
    <citation type="submission" date="2018-04" db="EMBL/GenBank/DDBJ databases">
        <title>Draft genome sequence of the Candidatus Spirobacillus cienkowskii, a pathogen of freshwater Daphnia species, reconstructed from hemolymph metagenomic reads.</title>
        <authorList>
            <person name="Bresciani L."/>
            <person name="Lemos L.N."/>
            <person name="Wale N."/>
            <person name="Lin J.Y."/>
            <person name="Fernandes G.R."/>
            <person name="Duffy M.A."/>
            <person name="Rodrigues J.M."/>
        </authorList>
    </citation>
    <scope>NUCLEOTIDE SEQUENCE [LARGE SCALE GENOMIC DNA]</scope>
    <source>
        <strain evidence="4">Binning01</strain>
    </source>
</reference>
<proteinExistence type="predicted"/>
<dbReference type="Proteomes" id="UP000253934">
    <property type="component" value="Unassembled WGS sequence"/>
</dbReference>
<dbReference type="GO" id="GO:0032259">
    <property type="term" value="P:methylation"/>
    <property type="evidence" value="ECO:0007669"/>
    <property type="project" value="UniProtKB-KW"/>
</dbReference>
<feature type="domain" description="RNA 2-O ribose methyltransferase substrate binding" evidence="3">
    <location>
        <begin position="23"/>
        <end position="98"/>
    </location>
</feature>
<evidence type="ECO:0000256" key="2">
    <source>
        <dbReference type="ARBA" id="ARBA00022679"/>
    </source>
</evidence>
<accession>A0A369KPH3</accession>
<organism evidence="4 5">
    <name type="scientific">Spirobacillus cienkowskii</name>
    <dbReference type="NCBI Taxonomy" id="495820"/>
    <lineage>
        <taxon>Bacteria</taxon>
        <taxon>Pseudomonadati</taxon>
        <taxon>Bdellovibrionota</taxon>
        <taxon>Oligoflexia</taxon>
        <taxon>Silvanigrellales</taxon>
        <taxon>Spirobacillus</taxon>
    </lineage>
</organism>
<dbReference type="NCBIfam" id="NF008117">
    <property type="entry name" value="PRK10864.1"/>
    <property type="match status" value="1"/>
</dbReference>
<dbReference type="InterPro" id="IPR001537">
    <property type="entry name" value="SpoU_MeTrfase"/>
</dbReference>
<dbReference type="SUPFAM" id="SSF55315">
    <property type="entry name" value="L30e-like"/>
    <property type="match status" value="1"/>
</dbReference>